<dbReference type="GO" id="GO:0003723">
    <property type="term" value="F:RNA binding"/>
    <property type="evidence" value="ECO:0007669"/>
    <property type="project" value="UniProtKB-KW"/>
</dbReference>
<dbReference type="Gene3D" id="3.40.50.720">
    <property type="entry name" value="NAD(P)-binding Rossmann-like Domain"/>
    <property type="match status" value="1"/>
</dbReference>
<evidence type="ECO:0000313" key="9">
    <source>
        <dbReference type="Proteomes" id="UP000248039"/>
    </source>
</evidence>
<dbReference type="InterPro" id="IPR020843">
    <property type="entry name" value="ER"/>
</dbReference>
<dbReference type="InterPro" id="IPR011032">
    <property type="entry name" value="GroES-like_sf"/>
</dbReference>
<dbReference type="Proteomes" id="UP000248039">
    <property type="component" value="Unassembled WGS sequence"/>
</dbReference>
<organism evidence="8 9">
    <name type="scientific">Streptomyces tateyamensis</name>
    <dbReference type="NCBI Taxonomy" id="565073"/>
    <lineage>
        <taxon>Bacteria</taxon>
        <taxon>Bacillati</taxon>
        <taxon>Actinomycetota</taxon>
        <taxon>Actinomycetes</taxon>
        <taxon>Kitasatosporales</taxon>
        <taxon>Streptomycetaceae</taxon>
        <taxon>Streptomyces</taxon>
    </lineage>
</organism>
<feature type="domain" description="Enoyl reductase (ER)" evidence="7">
    <location>
        <begin position="10"/>
        <end position="296"/>
    </location>
</feature>
<evidence type="ECO:0000259" key="7">
    <source>
        <dbReference type="SMART" id="SM00829"/>
    </source>
</evidence>
<evidence type="ECO:0000256" key="6">
    <source>
        <dbReference type="SAM" id="MobiDB-lite"/>
    </source>
</evidence>
<dbReference type="EMBL" id="PYBW01000015">
    <property type="protein sequence ID" value="PYC87421.1"/>
    <property type="molecule type" value="Genomic_DNA"/>
</dbReference>
<comment type="caution">
    <text evidence="8">The sequence shown here is derived from an EMBL/GenBank/DDBJ whole genome shotgun (WGS) entry which is preliminary data.</text>
</comment>
<feature type="region of interest" description="Disordered" evidence="6">
    <location>
        <begin position="280"/>
        <end position="301"/>
    </location>
</feature>
<dbReference type="PANTHER" id="PTHR44154">
    <property type="entry name" value="QUINONE OXIDOREDUCTASE"/>
    <property type="match status" value="1"/>
</dbReference>
<dbReference type="InterPro" id="IPR002364">
    <property type="entry name" value="Quin_OxRdtase/zeta-crystal_CS"/>
</dbReference>
<comment type="subunit">
    <text evidence="2">Homotetramer.</text>
</comment>
<accession>A0A2V4P9L3</accession>
<dbReference type="InterPro" id="IPR013154">
    <property type="entry name" value="ADH-like_N"/>
</dbReference>
<name>A0A2V4P9L3_9ACTN</name>
<dbReference type="InterPro" id="IPR036291">
    <property type="entry name" value="NAD(P)-bd_dom_sf"/>
</dbReference>
<keyword evidence="9" id="KW-1185">Reference proteome</keyword>
<evidence type="ECO:0000256" key="4">
    <source>
        <dbReference type="ARBA" id="ARBA00022857"/>
    </source>
</evidence>
<dbReference type="InterPro" id="IPR051603">
    <property type="entry name" value="Zinc-ADH_QOR/CCCR"/>
</dbReference>
<keyword evidence="3" id="KW-0963">Cytoplasm</keyword>
<evidence type="ECO:0000256" key="3">
    <source>
        <dbReference type="ARBA" id="ARBA00022490"/>
    </source>
</evidence>
<dbReference type="SMART" id="SM00829">
    <property type="entry name" value="PKS_ER"/>
    <property type="match status" value="1"/>
</dbReference>
<sequence length="301" mass="30611">MFAVTFARYGDPSVLEVAEVPAPQAGPGQVRIAVQAAAVNGYDWKLRAGYLQEIAPVAFPAVPGLEAAGVVDQVGDGVLGVAVGDKVFGLGQRTWAQYALLDHFAAKPVGLGWPEAGGLSVVAETAQRCLDLLGARAGQTLLVDGAAGGVGSTVAQFAKAAGLTVVGTASEANHAYLRTLGVLPTVYGPGLAQRVAELAPQGVDLALDTAGRGSVPELVAITGAPDQVLTIADFSAAQYGVRTTSRSSAFGALAKVADLVAAEEFALRVDSVYPLDRAAGAHQHSEHGHPAGKVVLSLTEE</sequence>
<dbReference type="GO" id="GO:0008270">
    <property type="term" value="F:zinc ion binding"/>
    <property type="evidence" value="ECO:0007669"/>
    <property type="project" value="InterPro"/>
</dbReference>
<evidence type="ECO:0000313" key="8">
    <source>
        <dbReference type="EMBL" id="PYC87421.1"/>
    </source>
</evidence>
<dbReference type="CDD" id="cd05289">
    <property type="entry name" value="MDR_like_2"/>
    <property type="match status" value="1"/>
</dbReference>
<dbReference type="GO" id="GO:0016491">
    <property type="term" value="F:oxidoreductase activity"/>
    <property type="evidence" value="ECO:0007669"/>
    <property type="project" value="InterPro"/>
</dbReference>
<dbReference type="Pfam" id="PF13602">
    <property type="entry name" value="ADH_zinc_N_2"/>
    <property type="match status" value="1"/>
</dbReference>
<dbReference type="Gene3D" id="3.90.180.10">
    <property type="entry name" value="Medium-chain alcohol dehydrogenases, catalytic domain"/>
    <property type="match status" value="1"/>
</dbReference>
<keyword evidence="4" id="KW-0521">NADP</keyword>
<dbReference type="PROSITE" id="PS01162">
    <property type="entry name" value="QOR_ZETA_CRYSTAL"/>
    <property type="match status" value="1"/>
</dbReference>
<evidence type="ECO:0000256" key="2">
    <source>
        <dbReference type="ARBA" id="ARBA00011881"/>
    </source>
</evidence>
<keyword evidence="5" id="KW-0694">RNA-binding</keyword>
<dbReference type="RefSeq" id="WP_110666071.1">
    <property type="nucleotide sequence ID" value="NZ_PYBW01000015.1"/>
</dbReference>
<dbReference type="PANTHER" id="PTHR44154:SF1">
    <property type="entry name" value="QUINONE OXIDOREDUCTASE"/>
    <property type="match status" value="1"/>
</dbReference>
<dbReference type="SUPFAM" id="SSF50129">
    <property type="entry name" value="GroES-like"/>
    <property type="match status" value="1"/>
</dbReference>
<protein>
    <submittedName>
        <fullName evidence="8">NADPH:quinone reductase</fullName>
    </submittedName>
</protein>
<comment type="subcellular location">
    <subcellularLocation>
        <location evidence="1">Cytoplasm</location>
    </subcellularLocation>
</comment>
<dbReference type="GO" id="GO:0005737">
    <property type="term" value="C:cytoplasm"/>
    <property type="evidence" value="ECO:0007669"/>
    <property type="project" value="UniProtKB-SubCell"/>
</dbReference>
<dbReference type="SUPFAM" id="SSF51735">
    <property type="entry name" value="NAD(P)-binding Rossmann-fold domains"/>
    <property type="match status" value="1"/>
</dbReference>
<evidence type="ECO:0000256" key="1">
    <source>
        <dbReference type="ARBA" id="ARBA00004496"/>
    </source>
</evidence>
<gene>
    <name evidence="8" type="ORF">C7C46_04900</name>
</gene>
<dbReference type="Pfam" id="PF08240">
    <property type="entry name" value="ADH_N"/>
    <property type="match status" value="1"/>
</dbReference>
<reference evidence="8 9" key="1">
    <citation type="submission" date="2018-03" db="EMBL/GenBank/DDBJ databases">
        <title>Bioinformatic expansion and discovery of thiopeptide antibiotics.</title>
        <authorList>
            <person name="Schwalen C.J."/>
            <person name="Hudson G.A."/>
            <person name="Mitchell D.A."/>
        </authorList>
    </citation>
    <scope>NUCLEOTIDE SEQUENCE [LARGE SCALE GENOMIC DNA]</scope>
    <source>
        <strain evidence="8 9">ATCC 21389</strain>
    </source>
</reference>
<evidence type="ECO:0000256" key="5">
    <source>
        <dbReference type="ARBA" id="ARBA00022884"/>
    </source>
</evidence>
<dbReference type="OrthoDB" id="3727682at2"/>
<dbReference type="AlphaFoldDB" id="A0A2V4P9L3"/>
<proteinExistence type="predicted"/>